<sequence length="108" mass="12179">MNTCENAKVPYTLENIKKCMCPKCPVQADSKCAMDKLDNLMKQYESGSEGNVPKNQDVPGVYCSTGRATCQDLYPEEQCICYTCAVWKEYHLQNVKPTMYFCQRGGAV</sequence>
<evidence type="ECO:0000313" key="1">
    <source>
        <dbReference type="EMBL" id="AKB16345.1"/>
    </source>
</evidence>
<evidence type="ECO:0000313" key="2">
    <source>
        <dbReference type="Proteomes" id="UP000056925"/>
    </source>
</evidence>
<dbReference type="InterPro" id="IPR020075">
    <property type="entry name" value="Uncharacterised_AF2234"/>
</dbReference>
<proteinExistence type="predicted"/>
<name>A0A0E3NGA4_METTE</name>
<evidence type="ECO:0008006" key="3">
    <source>
        <dbReference type="Google" id="ProtNLM"/>
    </source>
</evidence>
<gene>
    <name evidence="1" type="ORF">MSTHC_2027</name>
</gene>
<dbReference type="EMBL" id="CP009502">
    <property type="protein sequence ID" value="AKB16345.1"/>
    <property type="molecule type" value="Genomic_DNA"/>
</dbReference>
<dbReference type="Proteomes" id="UP000056925">
    <property type="component" value="Chromosome"/>
</dbReference>
<reference evidence="1 2" key="1">
    <citation type="submission" date="2014-07" db="EMBL/GenBank/DDBJ databases">
        <title>Methanogenic archaea and the global carbon cycle.</title>
        <authorList>
            <person name="Henriksen J.R."/>
            <person name="Luke J."/>
            <person name="Reinhart S."/>
            <person name="Benedict M.N."/>
            <person name="Youngblut N.D."/>
            <person name="Metcalf M.E."/>
            <person name="Whitaker R.J."/>
            <person name="Metcalf W.W."/>
        </authorList>
    </citation>
    <scope>NUCLEOTIDE SEQUENCE [LARGE SCALE GENOMIC DNA]</scope>
    <source>
        <strain evidence="1 2">CHTI-55</strain>
    </source>
</reference>
<dbReference type="Pfam" id="PF10967">
    <property type="entry name" value="DUF2769"/>
    <property type="match status" value="1"/>
</dbReference>
<accession>A0A0E3NGA4</accession>
<dbReference type="GeneID" id="53688436"/>
<dbReference type="KEGG" id="mthe:MSTHC_2027"/>
<protein>
    <recommendedName>
        <fullName evidence="3">DUF2769 domain-containing protein</fullName>
    </recommendedName>
</protein>
<dbReference type="RefSeq" id="WP_054298417.1">
    <property type="nucleotide sequence ID" value="NZ_CP009502.1"/>
</dbReference>
<organism evidence="1 2">
    <name type="scientific">Methanosarcina thermophila CHTI-55</name>
    <dbReference type="NCBI Taxonomy" id="1434121"/>
    <lineage>
        <taxon>Archaea</taxon>
        <taxon>Methanobacteriati</taxon>
        <taxon>Methanobacteriota</taxon>
        <taxon>Stenosarchaea group</taxon>
        <taxon>Methanomicrobia</taxon>
        <taxon>Methanosarcinales</taxon>
        <taxon>Methanosarcinaceae</taxon>
        <taxon>Methanosarcina</taxon>
    </lineage>
</organism>
<dbReference type="HOGENOM" id="CLU_157711_1_0_2"/>
<dbReference type="PATRIC" id="fig|1434121.4.peg.2468"/>
<dbReference type="AlphaFoldDB" id="A0A0E3NGA4"/>